<dbReference type="PANTHER" id="PTHR43586">
    <property type="entry name" value="CYSTEINE DESULFURASE"/>
    <property type="match status" value="1"/>
</dbReference>
<evidence type="ECO:0000313" key="3">
    <source>
        <dbReference type="EMBL" id="BCX88864.1"/>
    </source>
</evidence>
<evidence type="ECO:0000259" key="2">
    <source>
        <dbReference type="Pfam" id="PF00266"/>
    </source>
</evidence>
<feature type="domain" description="Aminotransferase class V" evidence="2">
    <location>
        <begin position="55"/>
        <end position="340"/>
    </location>
</feature>
<dbReference type="InterPro" id="IPR015422">
    <property type="entry name" value="PyrdxlP-dep_Trfase_small"/>
</dbReference>
<keyword evidence="3" id="KW-0808">Transferase</keyword>
<keyword evidence="4" id="KW-1185">Reference proteome</keyword>
<keyword evidence="3" id="KW-0456">Lyase</keyword>
<dbReference type="Proteomes" id="UP001321450">
    <property type="component" value="Chromosome"/>
</dbReference>
<dbReference type="InterPro" id="IPR015424">
    <property type="entry name" value="PyrdxlP-dep_Trfase"/>
</dbReference>
<name>A0AAU9C6M9_9GAMM</name>
<reference evidence="4" key="1">
    <citation type="journal article" date="2024" name="Int. J. Syst. Evol. Microbiol.">
        <title>Methylomarinovum tepidoasis sp. nov., a moderately thermophilic methanotroph of the family Methylothermaceae isolated from a deep-sea hydrothermal field.</title>
        <authorList>
            <person name="Hirayama H."/>
            <person name="Takaki Y."/>
            <person name="Abe M."/>
            <person name="Miyazaki M."/>
            <person name="Uematsu K."/>
            <person name="Matsui Y."/>
            <person name="Takai K."/>
        </authorList>
    </citation>
    <scope>NUCLEOTIDE SEQUENCE [LARGE SCALE GENOMIC DNA]</scope>
    <source>
        <strain evidence="4">IN45</strain>
    </source>
</reference>
<dbReference type="EC" id="2.8.1.7" evidence="3"/>
<protein>
    <submittedName>
        <fullName evidence="3">Cysteine desulfurase/selenocysteine lyase</fullName>
        <ecNumber evidence="3">2.8.1.7</ecNumber>
        <ecNumber evidence="3">4.4.1.16</ecNumber>
    </submittedName>
</protein>
<dbReference type="Pfam" id="PF00266">
    <property type="entry name" value="Aminotran_5"/>
    <property type="match status" value="1"/>
</dbReference>
<proteinExistence type="predicted"/>
<dbReference type="RefSeq" id="WP_286291064.1">
    <property type="nucleotide sequence ID" value="NZ_AP024718.1"/>
</dbReference>
<dbReference type="KEGG" id="meiy:MIN45_P1234"/>
<organism evidence="3 4">
    <name type="scientific">Methylomarinovum tepidoasis</name>
    <dbReference type="NCBI Taxonomy" id="2840183"/>
    <lineage>
        <taxon>Bacteria</taxon>
        <taxon>Pseudomonadati</taxon>
        <taxon>Pseudomonadota</taxon>
        <taxon>Gammaproteobacteria</taxon>
        <taxon>Methylococcales</taxon>
        <taxon>Methylothermaceae</taxon>
        <taxon>Methylomarinovum</taxon>
    </lineage>
</organism>
<dbReference type="EC" id="4.4.1.16" evidence="3"/>
<sequence>MSHPAFELEPDLIYLNHAGVGPWPRATKQAVSTFAAENARWGAVDYPRWLAVEKRLRKRIRALLNAPSSDDIALVKNTSEAISFVAMGLDWHDGDNVVTSNEEFPSNRIPWEALRDRGVELRQADLAAGKPAEDALFDLVDRRTRLITVSSVQYATGRRMDLERIGEFCRRRGLLFCVDAIQSLGALRADVQAWQADFVMADGHKWLLAPEGLGLFYTTPKARDRLQLLEYGWHMVEHAGDYDRRDWQPATSARRFECGSPNMLGIFGLEASLALLQETGMETVERQVLANAAWLIERIQADPDLELLTPPDRHAGIVTFCPRRDDPAQLFEQLRRQKVICALRGGGIRFSPHFHNDTAQLDQALIQVRRGLQGNGVSG</sequence>
<keyword evidence="1" id="KW-0663">Pyridoxal phosphate</keyword>
<gene>
    <name evidence="3" type="ORF">MIN45_P1234</name>
</gene>
<dbReference type="InterPro" id="IPR000192">
    <property type="entry name" value="Aminotrans_V_dom"/>
</dbReference>
<evidence type="ECO:0000313" key="4">
    <source>
        <dbReference type="Proteomes" id="UP001321450"/>
    </source>
</evidence>
<dbReference type="SUPFAM" id="SSF53383">
    <property type="entry name" value="PLP-dependent transferases"/>
    <property type="match status" value="1"/>
</dbReference>
<dbReference type="GO" id="GO:0031071">
    <property type="term" value="F:cysteine desulfurase activity"/>
    <property type="evidence" value="ECO:0007669"/>
    <property type="project" value="UniProtKB-EC"/>
</dbReference>
<dbReference type="Gene3D" id="3.40.640.10">
    <property type="entry name" value="Type I PLP-dependent aspartate aminotransferase-like (Major domain)"/>
    <property type="match status" value="1"/>
</dbReference>
<dbReference type="InterPro" id="IPR015421">
    <property type="entry name" value="PyrdxlP-dep_Trfase_major"/>
</dbReference>
<evidence type="ECO:0000256" key="1">
    <source>
        <dbReference type="ARBA" id="ARBA00022898"/>
    </source>
</evidence>
<dbReference type="Gene3D" id="3.90.1150.10">
    <property type="entry name" value="Aspartate Aminotransferase, domain 1"/>
    <property type="match status" value="1"/>
</dbReference>
<dbReference type="AlphaFoldDB" id="A0AAU9C6M9"/>
<dbReference type="GO" id="GO:0009000">
    <property type="term" value="F:selenocysteine lyase activity"/>
    <property type="evidence" value="ECO:0007669"/>
    <property type="project" value="UniProtKB-EC"/>
</dbReference>
<accession>A0AAU9C6M9</accession>
<dbReference type="EMBL" id="AP024718">
    <property type="protein sequence ID" value="BCX88864.1"/>
    <property type="molecule type" value="Genomic_DNA"/>
</dbReference>
<dbReference type="PANTHER" id="PTHR43586:SF15">
    <property type="entry name" value="BLR3095 PROTEIN"/>
    <property type="match status" value="1"/>
</dbReference>